<dbReference type="Gene3D" id="2.130.10.30">
    <property type="entry name" value="Regulator of chromosome condensation 1/beta-lactamase-inhibitor protein II"/>
    <property type="match status" value="2"/>
</dbReference>
<keyword evidence="5 10" id="KW-1133">Transmembrane helix</keyword>
<accession>A0A6H5G7A6</accession>
<dbReference type="SUPFAM" id="SSF50985">
    <property type="entry name" value="RCC1/BLIP-II"/>
    <property type="match status" value="2"/>
</dbReference>
<evidence type="ECO:0000256" key="6">
    <source>
        <dbReference type="ARBA" id="ARBA00023136"/>
    </source>
</evidence>
<dbReference type="PROSITE" id="PS50012">
    <property type="entry name" value="RCC1_3"/>
    <property type="match status" value="1"/>
</dbReference>
<dbReference type="GO" id="GO:0050906">
    <property type="term" value="P:detection of stimulus involved in sensory perception"/>
    <property type="evidence" value="ECO:0007669"/>
    <property type="project" value="UniProtKB-ARBA"/>
</dbReference>
<dbReference type="Pfam" id="PF00060">
    <property type="entry name" value="Lig_chan"/>
    <property type="match status" value="1"/>
</dbReference>
<evidence type="ECO:0000256" key="8">
    <source>
        <dbReference type="ARBA" id="ARBA00023180"/>
    </source>
</evidence>
<evidence type="ECO:0000313" key="12">
    <source>
        <dbReference type="EMBL" id="CAA9998402.1"/>
    </source>
</evidence>
<dbReference type="Gene3D" id="1.10.287.70">
    <property type="match status" value="1"/>
</dbReference>
<dbReference type="InterPro" id="IPR001320">
    <property type="entry name" value="Iontro_rcpt_C"/>
</dbReference>
<dbReference type="InterPro" id="IPR009091">
    <property type="entry name" value="RCC1/BLIP-II"/>
</dbReference>
<protein>
    <recommendedName>
        <fullName evidence="11">Ionotropic glutamate receptor C-terminal domain-containing protein</fullName>
    </recommendedName>
</protein>
<dbReference type="GO" id="GO:0005886">
    <property type="term" value="C:plasma membrane"/>
    <property type="evidence" value="ECO:0007669"/>
    <property type="project" value="UniProtKB-SubCell"/>
</dbReference>
<keyword evidence="3" id="KW-1003">Cell membrane</keyword>
<sequence length="982" mass="109630">MLFLLNPIRRISLCCSSTDLGRWDLFKTLSLRDRLTLKAFCVFRNFNCTAAFLFNDDDEVFGISSDSCFDVTLLGLDQDEKSIVTPMNPFKIDRLSGLGLTYVSVGVTVGAALDSEGQMYWWGKTSSLLLQPATGSVEEQKNAARLPQLAVTNLHPAPKFKQVSCGHSLVAGLTDAGKVYVWGRLICSIFECEELVTNSPVDFLSCGGVHMAMLSDGKVYTWGVGFDGQRGPFSRSDLLIVKQVVLPGPCVSVVCGPVSTVMLLESGDVYVCGANNEELGFLGVDSSEPKLTKPMQLQLGGKITEIAVTWVPKKPYVAYAATDENGDTYFWGTEPVPAQRFTDGNDTHSIIEAFQNLATPRNIGMNLFVLLAASAASAALPMSSKFPANLFDATYSIIRTYLPDECTCFIYDPDIPSVMLDQLLQTVGEQRPLNIVKPVEESPFLDILFKLPVKPFPCSYVLVLKTAESKLPWSLNRGSYVRGDYPMESAHFIIVAEEQFALEEINSILNEIFTYGILSANLINPENDQVSVYTLFPFGMSLDRCPAQQAVADLIGVWRNFSWTMFHPMFARKIPAKTFNGCPLNVSCTWFPPYIIVPDEGRYTGEMKGFEGGPLTLLFQRLNLTPEWNIHGKNSWVSTSEDNMTVAGSIPDLLFGRGAQMSCGGVGPLWATGPSHFTMFFSWANTAWYVAAPNKVPKWTMLYAAFPNILWLLVIISGLLMPVCYWVLSKMAQSKTGSFSRDIFLLLALILSNSAGQPPKRWSLRIAFLSWLIYTFHVDQTYIASLTGLIISAEYEPMIKTVDQLLEAGLPTKAYFFTRESIKNSETRWIRQLINNSVDIENNDFQNALVEMSRFKNVTIVDNKVFVKYVVSDLSGVSIYPTDVEIEETMFMNAIMMRHHYLLPRINWILLRMYDAGYPVFFLRHTVADRFWKLSNNFSARALTTNDLTGPFYLLAIGLTLSIFVFLMEHMCAKVGKSEKGL</sequence>
<dbReference type="Proteomes" id="UP000479000">
    <property type="component" value="Unassembled WGS sequence"/>
</dbReference>
<keyword evidence="4 10" id="KW-0812">Transmembrane</keyword>
<feature type="repeat" description="RCC1" evidence="9">
    <location>
        <begin position="217"/>
        <end position="266"/>
    </location>
</feature>
<feature type="transmembrane region" description="Helical" evidence="10">
    <location>
        <begin position="709"/>
        <end position="727"/>
    </location>
</feature>
<keyword evidence="13" id="KW-1185">Reference proteome</keyword>
<evidence type="ECO:0000256" key="2">
    <source>
        <dbReference type="ARBA" id="ARBA00008685"/>
    </source>
</evidence>
<dbReference type="EMBL" id="CADCXU010007029">
    <property type="protein sequence ID" value="CAA9998402.1"/>
    <property type="molecule type" value="Genomic_DNA"/>
</dbReference>
<dbReference type="SUPFAM" id="SSF53850">
    <property type="entry name" value="Periplasmic binding protein-like II"/>
    <property type="match status" value="1"/>
</dbReference>
<proteinExistence type="inferred from homology"/>
<evidence type="ECO:0000259" key="11">
    <source>
        <dbReference type="Pfam" id="PF00060"/>
    </source>
</evidence>
<evidence type="ECO:0000256" key="1">
    <source>
        <dbReference type="ARBA" id="ARBA00004651"/>
    </source>
</evidence>
<evidence type="ECO:0000313" key="13">
    <source>
        <dbReference type="Proteomes" id="UP000479000"/>
    </source>
</evidence>
<dbReference type="PANTHER" id="PTHR42643:SF30">
    <property type="entry name" value="IONOTROPIC RECEPTOR 40A-RELATED"/>
    <property type="match status" value="1"/>
</dbReference>
<evidence type="ECO:0000256" key="10">
    <source>
        <dbReference type="SAM" id="Phobius"/>
    </source>
</evidence>
<dbReference type="OrthoDB" id="6602915at2759"/>
<comment type="similarity">
    <text evidence="2">Belongs to the glutamate-gated ion channel (TC 1.A.10.1) family.</text>
</comment>
<reference evidence="12 13" key="1">
    <citation type="submission" date="2020-02" db="EMBL/GenBank/DDBJ databases">
        <authorList>
            <person name="Ferguson B K."/>
        </authorList>
    </citation>
    <scope>NUCLEOTIDE SEQUENCE [LARGE SCALE GENOMIC DNA]</scope>
</reference>
<feature type="domain" description="Ionotropic glutamate receptor C-terminal" evidence="11">
    <location>
        <begin position="710"/>
        <end position="958"/>
    </location>
</feature>
<dbReference type="InterPro" id="IPR000408">
    <property type="entry name" value="Reg_chr_condens"/>
</dbReference>
<dbReference type="AlphaFoldDB" id="A0A6H5G7A6"/>
<name>A0A6H5G7A6_9HEMI</name>
<feature type="transmembrane region" description="Helical" evidence="10">
    <location>
        <begin position="948"/>
        <end position="968"/>
    </location>
</feature>
<dbReference type="GO" id="GO:0015276">
    <property type="term" value="F:ligand-gated monoatomic ion channel activity"/>
    <property type="evidence" value="ECO:0007669"/>
    <property type="project" value="InterPro"/>
</dbReference>
<evidence type="ECO:0000256" key="3">
    <source>
        <dbReference type="ARBA" id="ARBA00022475"/>
    </source>
</evidence>
<feature type="transmembrane region" description="Helical" evidence="10">
    <location>
        <begin position="906"/>
        <end position="928"/>
    </location>
</feature>
<evidence type="ECO:0000256" key="9">
    <source>
        <dbReference type="PROSITE-ProRule" id="PRU00235"/>
    </source>
</evidence>
<evidence type="ECO:0000256" key="4">
    <source>
        <dbReference type="ARBA" id="ARBA00022692"/>
    </source>
</evidence>
<gene>
    <name evidence="12" type="ORF">NTEN_LOCUS4685</name>
</gene>
<evidence type="ECO:0000256" key="7">
    <source>
        <dbReference type="ARBA" id="ARBA00023170"/>
    </source>
</evidence>
<dbReference type="InterPro" id="IPR052192">
    <property type="entry name" value="Insect_Ionotropic_Sensory_Rcpt"/>
</dbReference>
<keyword evidence="7" id="KW-0675">Receptor</keyword>
<keyword evidence="6 10" id="KW-0472">Membrane</keyword>
<organism evidence="12 13">
    <name type="scientific">Nesidiocoris tenuis</name>
    <dbReference type="NCBI Taxonomy" id="355587"/>
    <lineage>
        <taxon>Eukaryota</taxon>
        <taxon>Metazoa</taxon>
        <taxon>Ecdysozoa</taxon>
        <taxon>Arthropoda</taxon>
        <taxon>Hexapoda</taxon>
        <taxon>Insecta</taxon>
        <taxon>Pterygota</taxon>
        <taxon>Neoptera</taxon>
        <taxon>Paraneoptera</taxon>
        <taxon>Hemiptera</taxon>
        <taxon>Heteroptera</taxon>
        <taxon>Panheteroptera</taxon>
        <taxon>Cimicomorpha</taxon>
        <taxon>Miridae</taxon>
        <taxon>Dicyphina</taxon>
        <taxon>Nesidiocoris</taxon>
    </lineage>
</organism>
<evidence type="ECO:0000256" key="5">
    <source>
        <dbReference type="ARBA" id="ARBA00022989"/>
    </source>
</evidence>
<dbReference type="PANTHER" id="PTHR42643">
    <property type="entry name" value="IONOTROPIC RECEPTOR 20A-RELATED"/>
    <property type="match status" value="1"/>
</dbReference>
<keyword evidence="8" id="KW-0325">Glycoprotein</keyword>
<comment type="subcellular location">
    <subcellularLocation>
        <location evidence="1">Cell membrane</location>
        <topology evidence="1">Multi-pass membrane protein</topology>
    </subcellularLocation>
</comment>